<proteinExistence type="predicted"/>
<dbReference type="EMBL" id="JAKLMC020000012">
    <property type="protein sequence ID" value="KAK5953160.1"/>
    <property type="molecule type" value="Genomic_DNA"/>
</dbReference>
<dbReference type="AlphaFoldDB" id="A0AAN8EPF9"/>
<dbReference type="Proteomes" id="UP001316803">
    <property type="component" value="Unassembled WGS sequence"/>
</dbReference>
<evidence type="ECO:0000313" key="2">
    <source>
        <dbReference type="EMBL" id="KAK5953160.1"/>
    </source>
</evidence>
<sequence>MAIKAMRSGLAGLTIALILALYLGSVSRLLRMKDFSTLSTPSLDVVDYVSGDTSVNDYGSDHDATIATTTNFSRRAIPPGHPFEGIFSMENWRSKQLQESQVLSALVEAPDLLRAGVQALAAMDPNNPSPSFRRYFPPTAYTRTRYVLNQLAVQLGLPVPQWQYTYVPILQALPLRIFYQFAPGSPDAQECVRTDRLVSAYMSKQTYLNQPLNERGTRHLVICQRTLDFNNEDPDDHFRFRSLTDVQRDGLDPFASVRGVQEFNYNSGGMFFTGMILLHEILHWTEVTRPIAGYEIEDQVYNSPTRGPGLKTARTPWETRELKRVDENLACYNDQSFIWFMVEELFRERCNIPQGWKYAPKDLRDYPFPDAGPVNQNPPPAPAPPPATTTS</sequence>
<feature type="compositionally biased region" description="Pro residues" evidence="1">
    <location>
        <begin position="376"/>
        <end position="391"/>
    </location>
</feature>
<gene>
    <name evidence="2" type="ORF">OHC33_005728</name>
</gene>
<evidence type="ECO:0000313" key="3">
    <source>
        <dbReference type="Proteomes" id="UP001316803"/>
    </source>
</evidence>
<organism evidence="2 3">
    <name type="scientific">Knufia fluminis</name>
    <dbReference type="NCBI Taxonomy" id="191047"/>
    <lineage>
        <taxon>Eukaryota</taxon>
        <taxon>Fungi</taxon>
        <taxon>Dikarya</taxon>
        <taxon>Ascomycota</taxon>
        <taxon>Pezizomycotina</taxon>
        <taxon>Eurotiomycetes</taxon>
        <taxon>Chaetothyriomycetidae</taxon>
        <taxon>Chaetothyriales</taxon>
        <taxon>Trichomeriaceae</taxon>
        <taxon>Knufia</taxon>
    </lineage>
</organism>
<comment type="caution">
    <text evidence="2">The sequence shown here is derived from an EMBL/GenBank/DDBJ whole genome shotgun (WGS) entry which is preliminary data.</text>
</comment>
<reference evidence="2 3" key="1">
    <citation type="submission" date="2022-12" db="EMBL/GenBank/DDBJ databases">
        <title>Genomic features and morphological characterization of a novel Knufia sp. strain isolated from spacecraft assembly facility.</title>
        <authorList>
            <person name="Teixeira M."/>
            <person name="Chander A.M."/>
            <person name="Stajich J.E."/>
            <person name="Venkateswaran K."/>
        </authorList>
    </citation>
    <scope>NUCLEOTIDE SEQUENCE [LARGE SCALE GENOMIC DNA]</scope>
    <source>
        <strain evidence="2 3">FJI-L2-BK-P2</strain>
    </source>
</reference>
<protein>
    <submittedName>
        <fullName evidence="2">Uncharacterized protein</fullName>
    </submittedName>
</protein>
<evidence type="ECO:0000256" key="1">
    <source>
        <dbReference type="SAM" id="MobiDB-lite"/>
    </source>
</evidence>
<keyword evidence="3" id="KW-1185">Reference proteome</keyword>
<feature type="region of interest" description="Disordered" evidence="1">
    <location>
        <begin position="367"/>
        <end position="391"/>
    </location>
</feature>
<accession>A0AAN8EPF9</accession>
<name>A0AAN8EPF9_9EURO</name>